<evidence type="ECO:0000313" key="3">
    <source>
        <dbReference type="EMBL" id="GAG36080.1"/>
    </source>
</evidence>
<protein>
    <recommendedName>
        <fullName evidence="2">Prenyltransferase alpha-alpha toroid domain-containing protein</fullName>
    </recommendedName>
</protein>
<organism evidence="3">
    <name type="scientific">marine sediment metagenome</name>
    <dbReference type="NCBI Taxonomy" id="412755"/>
    <lineage>
        <taxon>unclassified sequences</taxon>
        <taxon>metagenomes</taxon>
        <taxon>ecological metagenomes</taxon>
    </lineage>
</organism>
<feature type="non-terminal residue" evidence="3">
    <location>
        <position position="250"/>
    </location>
</feature>
<name>X0WZD1_9ZZZZ</name>
<dbReference type="EMBL" id="BARS01043107">
    <property type="protein sequence ID" value="GAG36080.1"/>
    <property type="molecule type" value="Genomic_DNA"/>
</dbReference>
<feature type="domain" description="Prenyltransferase alpha-alpha toroid" evidence="2">
    <location>
        <begin position="3"/>
        <end position="51"/>
    </location>
</feature>
<dbReference type="SUPFAM" id="SSF48239">
    <property type="entry name" value="Terpenoid cyclases/Protein prenyltransferases"/>
    <property type="match status" value="1"/>
</dbReference>
<keyword evidence="1" id="KW-0677">Repeat</keyword>
<dbReference type="InterPro" id="IPR008930">
    <property type="entry name" value="Terpenoid_cyclase/PrenylTrfase"/>
</dbReference>
<reference evidence="3" key="1">
    <citation type="journal article" date="2014" name="Front. Microbiol.">
        <title>High frequency of phylogenetically diverse reductive dehalogenase-homologous genes in deep subseafloor sedimentary metagenomes.</title>
        <authorList>
            <person name="Kawai M."/>
            <person name="Futagami T."/>
            <person name="Toyoda A."/>
            <person name="Takaki Y."/>
            <person name="Nishi S."/>
            <person name="Hori S."/>
            <person name="Arai W."/>
            <person name="Tsubouchi T."/>
            <person name="Morono Y."/>
            <person name="Uchiyama I."/>
            <person name="Ito T."/>
            <person name="Fujiyama A."/>
            <person name="Inagaki F."/>
            <person name="Takami H."/>
        </authorList>
    </citation>
    <scope>NUCLEOTIDE SEQUENCE</scope>
    <source>
        <strain evidence="3">Expedition CK06-06</strain>
    </source>
</reference>
<dbReference type="GO" id="GO:0003824">
    <property type="term" value="F:catalytic activity"/>
    <property type="evidence" value="ECO:0007669"/>
    <property type="project" value="InterPro"/>
</dbReference>
<dbReference type="AlphaFoldDB" id="X0WZD1"/>
<feature type="domain" description="Prenyltransferase alpha-alpha toroid" evidence="2">
    <location>
        <begin position="56"/>
        <end position="151"/>
    </location>
</feature>
<feature type="non-terminal residue" evidence="3">
    <location>
        <position position="1"/>
    </location>
</feature>
<gene>
    <name evidence="3" type="ORF">S01H1_65314</name>
</gene>
<sequence length="250" mass="28583">DALGKLGTFNSTEIIDYIMNYYDSNSGVFMDEYASRYLGTDFSHSYYPLSTILEVNCYALLSLSFLGRLDLISIGKSVDYLWSCYNPITSGFIGQPFDSNLEENFKISTMDNTYFAIITLDTLMGSWSSYSTQKDELITYINSLQNTNPYGWQYGGFYNDDSSLFDSLGTLFEPNLLSSFYCIKSLEVFDMVSTINDVTFFQFLDSLYDPVLNYFRMSMMDFNNFTNIVATAIGLELSKITNYPTMDKDE</sequence>
<evidence type="ECO:0000259" key="2">
    <source>
        <dbReference type="Pfam" id="PF00432"/>
    </source>
</evidence>
<accession>X0WZD1</accession>
<comment type="caution">
    <text evidence="3">The sequence shown here is derived from an EMBL/GenBank/DDBJ whole genome shotgun (WGS) entry which is preliminary data.</text>
</comment>
<dbReference type="Pfam" id="PF00432">
    <property type="entry name" value="Prenyltrans"/>
    <property type="match status" value="2"/>
</dbReference>
<evidence type="ECO:0000256" key="1">
    <source>
        <dbReference type="ARBA" id="ARBA00022737"/>
    </source>
</evidence>
<dbReference type="InterPro" id="IPR001330">
    <property type="entry name" value="Prenyltrans"/>
</dbReference>
<proteinExistence type="predicted"/>
<dbReference type="Gene3D" id="1.50.10.20">
    <property type="match status" value="1"/>
</dbReference>